<evidence type="ECO:0000313" key="1">
    <source>
        <dbReference type="EMBL" id="GFS41057.1"/>
    </source>
</evidence>
<protein>
    <submittedName>
        <fullName evidence="1">Uncharacterized protein</fullName>
    </submittedName>
</protein>
<dbReference type="AlphaFoldDB" id="A0A8X6MB65"/>
<keyword evidence="2" id="KW-1185">Reference proteome</keyword>
<evidence type="ECO:0000313" key="2">
    <source>
        <dbReference type="Proteomes" id="UP000886998"/>
    </source>
</evidence>
<dbReference type="OrthoDB" id="6755115at2759"/>
<comment type="caution">
    <text evidence="1">The sequence shown here is derived from an EMBL/GenBank/DDBJ whole genome shotgun (WGS) entry which is preliminary data.</text>
</comment>
<reference evidence="1" key="1">
    <citation type="submission" date="2020-08" db="EMBL/GenBank/DDBJ databases">
        <title>Multicomponent nature underlies the extraordinary mechanical properties of spider dragline silk.</title>
        <authorList>
            <person name="Kono N."/>
            <person name="Nakamura H."/>
            <person name="Mori M."/>
            <person name="Yoshida Y."/>
            <person name="Ohtoshi R."/>
            <person name="Malay A.D."/>
            <person name="Moran D.A.P."/>
            <person name="Tomita M."/>
            <person name="Numata K."/>
            <person name="Arakawa K."/>
        </authorList>
    </citation>
    <scope>NUCLEOTIDE SEQUENCE</scope>
</reference>
<name>A0A8X6MB65_9ARAC</name>
<dbReference type="EMBL" id="BMAV01025373">
    <property type="protein sequence ID" value="GFS41057.1"/>
    <property type="molecule type" value="Genomic_DNA"/>
</dbReference>
<proteinExistence type="predicted"/>
<organism evidence="1 2">
    <name type="scientific">Trichonephila inaurata madagascariensis</name>
    <dbReference type="NCBI Taxonomy" id="2747483"/>
    <lineage>
        <taxon>Eukaryota</taxon>
        <taxon>Metazoa</taxon>
        <taxon>Ecdysozoa</taxon>
        <taxon>Arthropoda</taxon>
        <taxon>Chelicerata</taxon>
        <taxon>Arachnida</taxon>
        <taxon>Araneae</taxon>
        <taxon>Araneomorphae</taxon>
        <taxon>Entelegynae</taxon>
        <taxon>Araneoidea</taxon>
        <taxon>Nephilidae</taxon>
        <taxon>Trichonephila</taxon>
        <taxon>Trichonephila inaurata</taxon>
    </lineage>
</organism>
<dbReference type="Proteomes" id="UP000886998">
    <property type="component" value="Unassembled WGS sequence"/>
</dbReference>
<sequence length="77" mass="9001">MSSLEHMDDGMRRKIVDGLKTRQSQAPVTTEFNVTSSVVCNFWEQFQDTASIPRRARQVKAEDEYLDFWAHYDTIIC</sequence>
<accession>A0A8X6MB65</accession>
<gene>
    <name evidence="1" type="ORF">TNIN_426901</name>
</gene>